<keyword evidence="1" id="KW-0812">Transmembrane</keyword>
<dbReference type="Gene3D" id="3.90.550.10">
    <property type="entry name" value="Spore Coat Polysaccharide Biosynthesis Protein SpsA, Chain A"/>
    <property type="match status" value="1"/>
</dbReference>
<evidence type="ECO:0000313" key="3">
    <source>
        <dbReference type="EMBL" id="KHE91510.1"/>
    </source>
</evidence>
<dbReference type="SUPFAM" id="SSF53448">
    <property type="entry name" value="Nucleotide-diphospho-sugar transferases"/>
    <property type="match status" value="1"/>
</dbReference>
<protein>
    <submittedName>
        <fullName evidence="3">Putative dolichyl-phosphate mannose synthase</fullName>
    </submittedName>
</protein>
<accession>A0A0B0ELD6</accession>
<sequence length="264" mass="29640">MDTPKILIIVPSYKEEANIVRVLQGLEKYASGIDVLMIIDGSKDRTEEIVSFNDYNSVIHPFNMGYGVAIQTGYKYAVRNGYDLVVQIDGDGQHDPKYIKPMIDALLSSESDVVIGSRFLEGGSYDVPVSRKIGIKFFSKIASLITGQKISDSTSGFQALNHRAFYYFSKVDNFPYDYPDADTIITLIFAGFKVKEIPVIMYDRMNGKSMTTGLKTIVYVIKMLISILITVLRKKNICQDSEKLCCSSFTDKRIKSYITSGVKF</sequence>
<feature type="domain" description="Glycosyltransferase 2-like" evidence="2">
    <location>
        <begin position="8"/>
        <end position="165"/>
    </location>
</feature>
<gene>
    <name evidence="3" type="ORF">SCABRO_02720</name>
</gene>
<keyword evidence="1" id="KW-1133">Transmembrane helix</keyword>
<dbReference type="AlphaFoldDB" id="A0A0B0ELD6"/>
<feature type="transmembrane region" description="Helical" evidence="1">
    <location>
        <begin position="214"/>
        <end position="232"/>
    </location>
</feature>
<keyword evidence="1" id="KW-0472">Membrane</keyword>
<dbReference type="PANTHER" id="PTHR48090:SF6">
    <property type="entry name" value="SLR5056 PROTEIN"/>
    <property type="match status" value="1"/>
</dbReference>
<dbReference type="InterPro" id="IPR050256">
    <property type="entry name" value="Glycosyltransferase_2"/>
</dbReference>
<dbReference type="Pfam" id="PF00535">
    <property type="entry name" value="Glycos_transf_2"/>
    <property type="match status" value="1"/>
</dbReference>
<comment type="caution">
    <text evidence="3">The sequence shown here is derived from an EMBL/GenBank/DDBJ whole genome shotgun (WGS) entry which is preliminary data.</text>
</comment>
<dbReference type="CDD" id="cd04179">
    <property type="entry name" value="DPM_DPG-synthase_like"/>
    <property type="match status" value="1"/>
</dbReference>
<organism evidence="3 4">
    <name type="scientific">Candidatus Scalindua brodae</name>
    <dbReference type="NCBI Taxonomy" id="237368"/>
    <lineage>
        <taxon>Bacteria</taxon>
        <taxon>Pseudomonadati</taxon>
        <taxon>Planctomycetota</taxon>
        <taxon>Candidatus Brocadiia</taxon>
        <taxon>Candidatus Brocadiales</taxon>
        <taxon>Candidatus Scalinduaceae</taxon>
        <taxon>Candidatus Scalindua</taxon>
    </lineage>
</organism>
<reference evidence="3 4" key="1">
    <citation type="submission" date="2014-10" db="EMBL/GenBank/DDBJ databases">
        <title>Draft genome of anammox bacterium scalindua brodae, obtained using differential coverage binning of sequence data from two enrichment reactors.</title>
        <authorList>
            <person name="Speth D.R."/>
            <person name="Russ L."/>
            <person name="Kartal B."/>
            <person name="Op den Camp H.J."/>
            <person name="Dutilh B.E."/>
            <person name="Jetten M.S."/>
        </authorList>
    </citation>
    <scope>NUCLEOTIDE SEQUENCE [LARGE SCALE GENOMIC DNA]</scope>
    <source>
        <strain evidence="3">RU1</strain>
    </source>
</reference>
<evidence type="ECO:0000256" key="1">
    <source>
        <dbReference type="SAM" id="Phobius"/>
    </source>
</evidence>
<dbReference type="InterPro" id="IPR029044">
    <property type="entry name" value="Nucleotide-diphossugar_trans"/>
</dbReference>
<name>A0A0B0ELD6_9BACT</name>
<dbReference type="Proteomes" id="UP000030652">
    <property type="component" value="Unassembled WGS sequence"/>
</dbReference>
<evidence type="ECO:0000259" key="2">
    <source>
        <dbReference type="Pfam" id="PF00535"/>
    </source>
</evidence>
<dbReference type="eggNOG" id="COG1216">
    <property type="taxonomic scope" value="Bacteria"/>
</dbReference>
<dbReference type="EMBL" id="JRYO01000193">
    <property type="protein sequence ID" value="KHE91510.1"/>
    <property type="molecule type" value="Genomic_DNA"/>
</dbReference>
<proteinExistence type="predicted"/>
<dbReference type="InterPro" id="IPR001173">
    <property type="entry name" value="Glyco_trans_2-like"/>
</dbReference>
<dbReference type="PANTHER" id="PTHR48090">
    <property type="entry name" value="UNDECAPRENYL-PHOSPHATE 4-DEOXY-4-FORMAMIDO-L-ARABINOSE TRANSFERASE-RELATED"/>
    <property type="match status" value="1"/>
</dbReference>
<evidence type="ECO:0000313" key="4">
    <source>
        <dbReference type="Proteomes" id="UP000030652"/>
    </source>
</evidence>